<reference evidence="1 2" key="1">
    <citation type="submission" date="2018-07" db="EMBL/GenBank/DDBJ databases">
        <title>Dyadobacter roseus sp. nov., isolated from rose rhizosphere soil.</title>
        <authorList>
            <person name="Chen L."/>
        </authorList>
    </citation>
    <scope>NUCLEOTIDE SEQUENCE [LARGE SCALE GENOMIC DNA]</scope>
    <source>
        <strain evidence="1 2">RS19</strain>
    </source>
</reference>
<gene>
    <name evidence="1" type="ORF">DSL64_07115</name>
</gene>
<name>A0A3D8YDW1_9BACT</name>
<protein>
    <recommendedName>
        <fullName evidence="3">DUF4249 domain-containing protein</fullName>
    </recommendedName>
</protein>
<evidence type="ECO:0000313" key="2">
    <source>
        <dbReference type="Proteomes" id="UP000256373"/>
    </source>
</evidence>
<organism evidence="1 2">
    <name type="scientific">Dyadobacter luteus</name>
    <dbReference type="NCBI Taxonomy" id="2259619"/>
    <lineage>
        <taxon>Bacteria</taxon>
        <taxon>Pseudomonadati</taxon>
        <taxon>Bacteroidota</taxon>
        <taxon>Cytophagia</taxon>
        <taxon>Cytophagales</taxon>
        <taxon>Spirosomataceae</taxon>
        <taxon>Dyadobacter</taxon>
    </lineage>
</organism>
<dbReference type="Pfam" id="PF14054">
    <property type="entry name" value="DUF4249"/>
    <property type="match status" value="1"/>
</dbReference>
<dbReference type="EMBL" id="QNUL01000004">
    <property type="protein sequence ID" value="REA62686.1"/>
    <property type="molecule type" value="Genomic_DNA"/>
</dbReference>
<accession>A0A3D8YDW1</accession>
<evidence type="ECO:0000313" key="1">
    <source>
        <dbReference type="EMBL" id="REA62686.1"/>
    </source>
</evidence>
<keyword evidence="2" id="KW-1185">Reference proteome</keyword>
<dbReference type="Proteomes" id="UP000256373">
    <property type="component" value="Unassembled WGS sequence"/>
</dbReference>
<dbReference type="RefSeq" id="WP_115829983.1">
    <property type="nucleotide sequence ID" value="NZ_QNUL01000004.1"/>
</dbReference>
<dbReference type="AlphaFoldDB" id="A0A3D8YDW1"/>
<dbReference type="PROSITE" id="PS51257">
    <property type="entry name" value="PROKAR_LIPOPROTEIN"/>
    <property type="match status" value="1"/>
</dbReference>
<evidence type="ECO:0008006" key="3">
    <source>
        <dbReference type="Google" id="ProtNLM"/>
    </source>
</evidence>
<dbReference type="OrthoDB" id="1115009at2"/>
<proteinExistence type="predicted"/>
<dbReference type="InterPro" id="IPR025345">
    <property type="entry name" value="DUF4249"/>
</dbReference>
<sequence length="314" mass="34891">MKFVYLFLFLVVAGCKETSIDLDIPYAGDKLVLWGKLKSGSPIRIQVTKTFNPVGAVPEDVTVSDAKVELVVDGKESIELSPLISESGIYVSDHIVQAGATYIVKASASALPTAESAPVVVPFALPDIKAVRIRNVPGEINHQTPQDLVSLYFTEQQPDTERHYSLTFISYYGKDTVAASPYGATDNIPAKEEDCHTWSREKISTYYSEVLKRTFDRFARVFLMKSKCLPDSKTPIKFYVESGQGNLQINPQWASRITMGIEVVTKEAFDYAKIEHDQPEGVDRLVLPPKRALTNIKNGYGLIFASHEKVIEIP</sequence>
<comment type="caution">
    <text evidence="1">The sequence shown here is derived from an EMBL/GenBank/DDBJ whole genome shotgun (WGS) entry which is preliminary data.</text>
</comment>